<evidence type="ECO:0000313" key="8">
    <source>
        <dbReference type="EMBL" id="TLQ41923.1"/>
    </source>
</evidence>
<dbReference type="Proteomes" id="UP000305921">
    <property type="component" value="Unassembled WGS sequence"/>
</dbReference>
<evidence type="ECO:0000256" key="6">
    <source>
        <dbReference type="SAM" id="MobiDB-lite"/>
    </source>
</evidence>
<dbReference type="EMBL" id="VAWE01000001">
    <property type="protein sequence ID" value="TLQ41923.1"/>
    <property type="molecule type" value="Genomic_DNA"/>
</dbReference>
<feature type="domain" description="Luciferase-like" evidence="7">
    <location>
        <begin position="43"/>
        <end position="243"/>
    </location>
</feature>
<evidence type="ECO:0000259" key="7">
    <source>
        <dbReference type="Pfam" id="PF00296"/>
    </source>
</evidence>
<comment type="caution">
    <text evidence="8">The sequence shown here is derived from an EMBL/GenBank/DDBJ whole genome shotgun (WGS) entry which is preliminary data.</text>
</comment>
<reference evidence="8 9" key="1">
    <citation type="submission" date="2019-05" db="EMBL/GenBank/DDBJ databases">
        <title>Streptomyces marianii sp. nov., a novel marine actinomycete from southern coast of India.</title>
        <authorList>
            <person name="Iniyan A.M."/>
            <person name="Wink J."/>
            <person name="Ramprasad E."/>
            <person name="Ramana C.V."/>
            <person name="Bunk B."/>
            <person name="Sproer C."/>
            <person name="Joseph F.-J.R.S."/>
            <person name="Vincent S.G.P."/>
        </authorList>
    </citation>
    <scope>NUCLEOTIDE SEQUENCE [LARGE SCALE GENOMIC DNA]</scope>
    <source>
        <strain evidence="8 9">ICN19</strain>
    </source>
</reference>
<dbReference type="PANTHER" id="PTHR30011:SF16">
    <property type="entry name" value="C2H2 FINGER DOMAIN TRANSCRIPTION FACTOR (EUROFUNG)-RELATED"/>
    <property type="match status" value="1"/>
</dbReference>
<sequence>MHSGAARRLSLGVRLHGGEKRAMGLQVPPAPPDPYDYPFLEFLALELERGRLDTLLVPEVLRLPGDAQDSAAGQEFEATTLLAGLAGATDRIGIAAATTATPGRAEAIARRFASLDVLSAGRSGWQPAPSSDPDALAEETEDGELRRKITGELLDEVHGLWAAAKQDRPSSPAPVPQGRPVLFQTADTAPDRALATRHADVVLAGRLPLEAARARYAEIKAEAATHGRQPEQLVVWAELTPLVVHHWDPARGKPDGEVLAGTPAQIADQIEQWFELRACDGFALSFPSLPGPLVDFVDHVIPELWRRGLFPSDYESRTLRQNLGLRSYAPATEGIHA</sequence>
<keyword evidence="2" id="KW-0288">FMN</keyword>
<dbReference type="PIRSF" id="PIRSF000337">
    <property type="entry name" value="NTA_MOA"/>
    <property type="match status" value="1"/>
</dbReference>
<accession>A0A5R9E1N8</accession>
<dbReference type="PANTHER" id="PTHR30011">
    <property type="entry name" value="ALKANESULFONATE MONOOXYGENASE-RELATED"/>
    <property type="match status" value="1"/>
</dbReference>
<evidence type="ECO:0000256" key="1">
    <source>
        <dbReference type="ARBA" id="ARBA00022630"/>
    </source>
</evidence>
<dbReference type="GO" id="GO:0004497">
    <property type="term" value="F:monooxygenase activity"/>
    <property type="evidence" value="ECO:0007669"/>
    <property type="project" value="UniProtKB-KW"/>
</dbReference>
<evidence type="ECO:0000256" key="3">
    <source>
        <dbReference type="ARBA" id="ARBA00023002"/>
    </source>
</evidence>
<evidence type="ECO:0000313" key="9">
    <source>
        <dbReference type="Proteomes" id="UP000305921"/>
    </source>
</evidence>
<dbReference type="GO" id="GO:0016705">
    <property type="term" value="F:oxidoreductase activity, acting on paired donors, with incorporation or reduction of molecular oxygen"/>
    <property type="evidence" value="ECO:0007669"/>
    <property type="project" value="InterPro"/>
</dbReference>
<dbReference type="OrthoDB" id="3265338at2"/>
<keyword evidence="4" id="KW-0503">Monooxygenase</keyword>
<feature type="region of interest" description="Disordered" evidence="6">
    <location>
        <begin position="122"/>
        <end position="144"/>
    </location>
</feature>
<protein>
    <submittedName>
        <fullName evidence="8">LLM class flavin-dependent oxidoreductase</fullName>
    </submittedName>
</protein>
<dbReference type="InterPro" id="IPR036661">
    <property type="entry name" value="Luciferase-like_sf"/>
</dbReference>
<dbReference type="Gene3D" id="3.20.20.30">
    <property type="entry name" value="Luciferase-like domain"/>
    <property type="match status" value="1"/>
</dbReference>
<keyword evidence="3" id="KW-0560">Oxidoreductase</keyword>
<dbReference type="AlphaFoldDB" id="A0A5R9E1N8"/>
<evidence type="ECO:0000256" key="5">
    <source>
        <dbReference type="ARBA" id="ARBA00033748"/>
    </source>
</evidence>
<evidence type="ECO:0000256" key="4">
    <source>
        <dbReference type="ARBA" id="ARBA00023033"/>
    </source>
</evidence>
<proteinExistence type="inferred from homology"/>
<dbReference type="Pfam" id="PF00296">
    <property type="entry name" value="Bac_luciferase"/>
    <property type="match status" value="1"/>
</dbReference>
<dbReference type="InterPro" id="IPR051260">
    <property type="entry name" value="Diverse_substr_monoxygenases"/>
</dbReference>
<name>A0A5R9E1N8_9ACTN</name>
<dbReference type="InterPro" id="IPR011251">
    <property type="entry name" value="Luciferase-like_dom"/>
</dbReference>
<dbReference type="InterPro" id="IPR016215">
    <property type="entry name" value="NTA_MOA"/>
</dbReference>
<keyword evidence="9" id="KW-1185">Reference proteome</keyword>
<gene>
    <name evidence="8" type="ORF">FEF34_00210</name>
</gene>
<evidence type="ECO:0000256" key="2">
    <source>
        <dbReference type="ARBA" id="ARBA00022643"/>
    </source>
</evidence>
<keyword evidence="1" id="KW-0285">Flavoprotein</keyword>
<dbReference type="SUPFAM" id="SSF51679">
    <property type="entry name" value="Bacterial luciferase-like"/>
    <property type="match status" value="1"/>
</dbReference>
<comment type="similarity">
    <text evidence="5">Belongs to the NtaA/SnaA/DszA monooxygenase family.</text>
</comment>
<organism evidence="8 9">
    <name type="scientific">Streptomyces marianii</name>
    <dbReference type="NCBI Taxonomy" id="1817406"/>
    <lineage>
        <taxon>Bacteria</taxon>
        <taxon>Bacillati</taxon>
        <taxon>Actinomycetota</taxon>
        <taxon>Actinomycetes</taxon>
        <taxon>Kitasatosporales</taxon>
        <taxon>Streptomycetaceae</taxon>
        <taxon>Streptomyces</taxon>
    </lineage>
</organism>